<keyword evidence="2" id="KW-1185">Reference proteome</keyword>
<organism evidence="1 2">
    <name type="scientific">Rubroshorea leprosula</name>
    <dbReference type="NCBI Taxonomy" id="152421"/>
    <lineage>
        <taxon>Eukaryota</taxon>
        <taxon>Viridiplantae</taxon>
        <taxon>Streptophyta</taxon>
        <taxon>Embryophyta</taxon>
        <taxon>Tracheophyta</taxon>
        <taxon>Spermatophyta</taxon>
        <taxon>Magnoliopsida</taxon>
        <taxon>eudicotyledons</taxon>
        <taxon>Gunneridae</taxon>
        <taxon>Pentapetalae</taxon>
        <taxon>rosids</taxon>
        <taxon>malvids</taxon>
        <taxon>Malvales</taxon>
        <taxon>Dipterocarpaceae</taxon>
        <taxon>Rubroshorea</taxon>
    </lineage>
</organism>
<reference evidence="1 2" key="1">
    <citation type="journal article" date="2021" name="Commun. Biol.">
        <title>The genome of Shorea leprosula (Dipterocarpaceae) highlights the ecological relevance of drought in aseasonal tropical rainforests.</title>
        <authorList>
            <person name="Ng K.K.S."/>
            <person name="Kobayashi M.J."/>
            <person name="Fawcett J.A."/>
            <person name="Hatakeyama M."/>
            <person name="Paape T."/>
            <person name="Ng C.H."/>
            <person name="Ang C.C."/>
            <person name="Tnah L.H."/>
            <person name="Lee C.T."/>
            <person name="Nishiyama T."/>
            <person name="Sese J."/>
            <person name="O'Brien M.J."/>
            <person name="Copetti D."/>
            <person name="Mohd Noor M.I."/>
            <person name="Ong R.C."/>
            <person name="Putra M."/>
            <person name="Sireger I.Z."/>
            <person name="Indrioko S."/>
            <person name="Kosugi Y."/>
            <person name="Izuno A."/>
            <person name="Isagi Y."/>
            <person name="Lee S.L."/>
            <person name="Shimizu K.K."/>
        </authorList>
    </citation>
    <scope>NUCLEOTIDE SEQUENCE [LARGE SCALE GENOMIC DNA]</scope>
    <source>
        <strain evidence="1">214</strain>
    </source>
</reference>
<dbReference type="Proteomes" id="UP001054252">
    <property type="component" value="Unassembled WGS sequence"/>
</dbReference>
<accession>A0AAV5K817</accession>
<name>A0AAV5K817_9ROSI</name>
<comment type="caution">
    <text evidence="1">The sequence shown here is derived from an EMBL/GenBank/DDBJ whole genome shotgun (WGS) entry which is preliminary data.</text>
</comment>
<proteinExistence type="predicted"/>
<gene>
    <name evidence="1" type="ORF">SLEP1_g31414</name>
</gene>
<dbReference type="AlphaFoldDB" id="A0AAV5K817"/>
<evidence type="ECO:0000313" key="2">
    <source>
        <dbReference type="Proteomes" id="UP001054252"/>
    </source>
</evidence>
<sequence length="76" mass="9144">MYQKKDRNSLNVEQFKKDQLVHHKVAPTQFPKATLNLLWYDGTPKLEHYNPNQIWMDHCIEKITFQTSKLEPTKRC</sequence>
<protein>
    <submittedName>
        <fullName evidence="1">Uncharacterized protein</fullName>
    </submittedName>
</protein>
<dbReference type="EMBL" id="BPVZ01000057">
    <property type="protein sequence ID" value="GKV21433.1"/>
    <property type="molecule type" value="Genomic_DNA"/>
</dbReference>
<evidence type="ECO:0000313" key="1">
    <source>
        <dbReference type="EMBL" id="GKV21433.1"/>
    </source>
</evidence>